<protein>
    <submittedName>
        <fullName evidence="1">Uncharacterized protein</fullName>
    </submittedName>
</protein>
<comment type="caution">
    <text evidence="1">The sequence shown here is derived from an EMBL/GenBank/DDBJ whole genome shotgun (WGS) entry which is preliminary data.</text>
</comment>
<evidence type="ECO:0000313" key="1">
    <source>
        <dbReference type="EMBL" id="CCZ87013.1"/>
    </source>
</evidence>
<reference evidence="1" key="1">
    <citation type="submission" date="2012-11" db="EMBL/GenBank/DDBJ databases">
        <title>Dependencies among metagenomic species, viruses, plasmids and units of genetic variation.</title>
        <authorList>
            <person name="Nielsen H.B."/>
            <person name="Almeida M."/>
            <person name="Juncker A.S."/>
            <person name="Rasmussen S."/>
            <person name="Li J."/>
            <person name="Sunagawa S."/>
            <person name="Plichta D."/>
            <person name="Gautier L."/>
            <person name="Le Chatelier E."/>
            <person name="Peletier E."/>
            <person name="Bonde I."/>
            <person name="Nielsen T."/>
            <person name="Manichanh C."/>
            <person name="Arumugam M."/>
            <person name="Batto J."/>
            <person name="Santos M.B.Q.D."/>
            <person name="Blom N."/>
            <person name="Borruel N."/>
            <person name="Burgdorf K.S."/>
            <person name="Boumezbeur F."/>
            <person name="Casellas F."/>
            <person name="Dore J."/>
            <person name="Guarner F."/>
            <person name="Hansen T."/>
            <person name="Hildebrand F."/>
            <person name="Kaas R.S."/>
            <person name="Kennedy S."/>
            <person name="Kristiansen K."/>
            <person name="Kultima J.R."/>
            <person name="Leonard P."/>
            <person name="Levenez F."/>
            <person name="Lund O."/>
            <person name="Moumen B."/>
            <person name="Le Paslier D."/>
            <person name="Pons N."/>
            <person name="Pedersen O."/>
            <person name="Prifti E."/>
            <person name="Qin J."/>
            <person name="Raes J."/>
            <person name="Tap J."/>
            <person name="Tims S."/>
            <person name="Ussery D.W."/>
            <person name="Yamada T."/>
            <person name="MetaHit consortium"/>
            <person name="Renault P."/>
            <person name="Sicheritz-Ponten T."/>
            <person name="Bork P."/>
            <person name="Wang J."/>
            <person name="Brunak S."/>
            <person name="Ehrlich S.D."/>
        </authorList>
    </citation>
    <scope>NUCLEOTIDE SEQUENCE [LARGE SCALE GENOMIC DNA]</scope>
</reference>
<dbReference type="AlphaFoldDB" id="R5V8Z0"/>
<organism evidence="1 2">
    <name type="scientific">Phocaeicola plebeius CAG:211</name>
    <dbReference type="NCBI Taxonomy" id="1263052"/>
    <lineage>
        <taxon>Bacteria</taxon>
        <taxon>Pseudomonadati</taxon>
        <taxon>Bacteroidota</taxon>
        <taxon>Bacteroidia</taxon>
        <taxon>Bacteroidales</taxon>
        <taxon>Bacteroidaceae</taxon>
        <taxon>Phocaeicola</taxon>
    </lineage>
</organism>
<dbReference type="Proteomes" id="UP000018372">
    <property type="component" value="Unassembled WGS sequence"/>
</dbReference>
<dbReference type="RefSeq" id="WP_022054056.1">
    <property type="nucleotide sequence ID" value="NZ_HF998164.1"/>
</dbReference>
<evidence type="ECO:0000313" key="2">
    <source>
        <dbReference type="Proteomes" id="UP000018372"/>
    </source>
</evidence>
<gene>
    <name evidence="1" type="ORF">BN536_01846</name>
</gene>
<dbReference type="EMBL" id="CBAT010000105">
    <property type="protein sequence ID" value="CCZ87013.1"/>
    <property type="molecule type" value="Genomic_DNA"/>
</dbReference>
<proteinExistence type="predicted"/>
<accession>R5V8Z0</accession>
<sequence>MKLQNKLFLLGTILSTHFILHAQDRLITQNGDVLMGYHVEIGENTVFYNETEDINSPVKRIPKSELLMIRKQNGEKINLMQNETVTKDEEVPSQPATQTIVPMAAPSESAQKRNEELIKQYNSPSVTYTNQKKKEKGEEAKWAYCQFFASEDSRLCDDQVEISYSIGRLDYEFVDKRILSSNMEKKVKGFTPMLFPEYDPAIKVRIQNKSDHIIFVDLGSSFFMRDGEALPYYIPTATSTSHGSSSGVGINLGGVASALGIGGAAGKIASGTSVGGSHENSSSTVVYSQRVISIPPHSTKELDPQALTPPTDKQKIYKPEGKRFAANNSIYYNWENRKNLVHEGAEMPDVRKQMASTLPTWSTFITYSFNEEITNPFTLKADFSVGRIIGGDEKDFSSETTESLGFMLQTKVPSLVYKLLFK</sequence>
<name>R5V8Z0_9BACT</name>